<keyword evidence="2" id="KW-1185">Reference proteome</keyword>
<dbReference type="EMBL" id="QJKJ01004620">
    <property type="protein sequence ID" value="RDX93392.1"/>
    <property type="molecule type" value="Genomic_DNA"/>
</dbReference>
<evidence type="ECO:0000313" key="2">
    <source>
        <dbReference type="Proteomes" id="UP000257109"/>
    </source>
</evidence>
<comment type="caution">
    <text evidence="1">The sequence shown here is derived from an EMBL/GenBank/DDBJ whole genome shotgun (WGS) entry which is preliminary data.</text>
</comment>
<evidence type="ECO:0000313" key="1">
    <source>
        <dbReference type="EMBL" id="RDX93392.1"/>
    </source>
</evidence>
<reference evidence="1" key="1">
    <citation type="submission" date="2018-05" db="EMBL/GenBank/DDBJ databases">
        <title>Draft genome of Mucuna pruriens seed.</title>
        <authorList>
            <person name="Nnadi N.E."/>
            <person name="Vos R."/>
            <person name="Hasami M.H."/>
            <person name="Devisetty U.K."/>
            <person name="Aguiy J.C."/>
        </authorList>
    </citation>
    <scope>NUCLEOTIDE SEQUENCE [LARGE SCALE GENOMIC DNA]</scope>
    <source>
        <strain evidence="1">JCA_2017</strain>
    </source>
</reference>
<name>A0A371GS64_MUCPR</name>
<organism evidence="1 2">
    <name type="scientific">Mucuna pruriens</name>
    <name type="common">Velvet bean</name>
    <name type="synonym">Dolichos pruriens</name>
    <dbReference type="NCBI Taxonomy" id="157652"/>
    <lineage>
        <taxon>Eukaryota</taxon>
        <taxon>Viridiplantae</taxon>
        <taxon>Streptophyta</taxon>
        <taxon>Embryophyta</taxon>
        <taxon>Tracheophyta</taxon>
        <taxon>Spermatophyta</taxon>
        <taxon>Magnoliopsida</taxon>
        <taxon>eudicotyledons</taxon>
        <taxon>Gunneridae</taxon>
        <taxon>Pentapetalae</taxon>
        <taxon>rosids</taxon>
        <taxon>fabids</taxon>
        <taxon>Fabales</taxon>
        <taxon>Fabaceae</taxon>
        <taxon>Papilionoideae</taxon>
        <taxon>50 kb inversion clade</taxon>
        <taxon>NPAAA clade</taxon>
        <taxon>indigoferoid/millettioid clade</taxon>
        <taxon>Phaseoleae</taxon>
        <taxon>Mucuna</taxon>
    </lineage>
</organism>
<protein>
    <submittedName>
        <fullName evidence="1">Uncharacterized protein</fullName>
    </submittedName>
</protein>
<feature type="non-terminal residue" evidence="1">
    <location>
        <position position="1"/>
    </location>
</feature>
<proteinExistence type="predicted"/>
<dbReference type="AlphaFoldDB" id="A0A371GS64"/>
<dbReference type="Proteomes" id="UP000257109">
    <property type="component" value="Unassembled WGS sequence"/>
</dbReference>
<accession>A0A371GS64</accession>
<gene>
    <name evidence="1" type="ORF">CR513_24358</name>
</gene>
<sequence length="166" mass="19046">MLLLHSSVVHGASIWRLIDQRGASLESRKSEVIRGDHPIYLAHSGGLNPQCSNHPCYTIIVLSWRSLWKTKSINSYNHKPNFLGLKALRILYVKDDEFKEAFELYANSVNGGFFRHEGFLFKEKRLCVSRIIRELLVKEAYEGDLMGHFGYIKLIRPCMSTFSGLT</sequence>
<dbReference type="OrthoDB" id="1434734at2759"/>